<dbReference type="InterPro" id="IPR046357">
    <property type="entry name" value="PPIase_dom_sf"/>
</dbReference>
<dbReference type="Gene3D" id="1.10.4030.10">
    <property type="entry name" value="Porin chaperone SurA, peptide-binding domain"/>
    <property type="match status" value="1"/>
</dbReference>
<dbReference type="PANTHER" id="PTHR47637">
    <property type="entry name" value="CHAPERONE SURA"/>
    <property type="match status" value="1"/>
</dbReference>
<evidence type="ECO:0000313" key="3">
    <source>
        <dbReference type="EMBL" id="MDF2952808.1"/>
    </source>
</evidence>
<dbReference type="InterPro" id="IPR027304">
    <property type="entry name" value="Trigger_fact/SurA_dom_sf"/>
</dbReference>
<keyword evidence="3" id="KW-0413">Isomerase</keyword>
<sequence>MLKKILIFLIFFVFFWAPLLFSKTINKVVAVVGEEFLTLYDLDKLCKPYFEKFVNPELPVEEKERIKDQIRRQILKGWIEESVLKIEAQKYGLTVSDEELEKVLKLEIDAKGGEKKFREFLEQKGISYEEYKEKLRDRILKIKLVQIQVKGKVLVTDEELKRAYEDAVKHYDTSFKYWLSILIINGDEKLASSIYEEILQGKSFEEVYHTYPERVQFIKEEVFKKDELTREILEKLEDIAPGEVTPVIKRENSYYIIRLLKAEEGSPPSFEEMRERLYQKLFELKAQSILEKWIKELEEKRYIKIYL</sequence>
<dbReference type="SUPFAM" id="SSF109998">
    <property type="entry name" value="Triger factor/SurA peptide-binding domain-like"/>
    <property type="match status" value="1"/>
</dbReference>
<protein>
    <submittedName>
        <fullName evidence="3">Peptidyl-prolyl isomerase</fullName>
    </submittedName>
</protein>
<dbReference type="Pfam" id="PF13624">
    <property type="entry name" value="SurA_N_3"/>
    <property type="match status" value="1"/>
</dbReference>
<organism evidence="3 4">
    <name type="scientific">Candidatus Thermodesulfobacterium syntrophicum</name>
    <dbReference type="NCBI Taxonomy" id="3060442"/>
    <lineage>
        <taxon>Bacteria</taxon>
        <taxon>Pseudomonadati</taxon>
        <taxon>Thermodesulfobacteriota</taxon>
        <taxon>Thermodesulfobacteria</taxon>
        <taxon>Thermodesulfobacteriales</taxon>
        <taxon>Thermodesulfobacteriaceae</taxon>
        <taxon>Thermodesulfobacterium</taxon>
    </lineage>
</organism>
<gene>
    <name evidence="3" type="ORF">OD816_000053</name>
</gene>
<dbReference type="SUPFAM" id="SSF54534">
    <property type="entry name" value="FKBP-like"/>
    <property type="match status" value="1"/>
</dbReference>
<keyword evidence="1" id="KW-0732">Signal</keyword>
<reference evidence="3" key="1">
    <citation type="submission" date="2022-11" db="EMBL/GenBank/DDBJ databases">
        <title>Candidatus Alkanophaga archaea from heated hydrothermal vent sediment oxidize petroleum alkanes.</title>
        <authorList>
            <person name="Zehnle H."/>
            <person name="Laso-Perez R."/>
            <person name="Lipp J."/>
            <person name="Teske A."/>
            <person name="Wegener G."/>
        </authorList>
    </citation>
    <scope>NUCLEOTIDE SEQUENCE</scope>
    <source>
        <strain evidence="3">MCA70</strain>
    </source>
</reference>
<evidence type="ECO:0000256" key="1">
    <source>
        <dbReference type="ARBA" id="ARBA00022729"/>
    </source>
</evidence>
<dbReference type="Pfam" id="PF13145">
    <property type="entry name" value="Rotamase_2"/>
    <property type="match status" value="1"/>
</dbReference>
<name>A0AAE3P2R8_9BACT</name>
<evidence type="ECO:0000259" key="2">
    <source>
        <dbReference type="Pfam" id="PF13145"/>
    </source>
</evidence>
<dbReference type="Proteomes" id="UP001144110">
    <property type="component" value="Unassembled WGS sequence"/>
</dbReference>
<dbReference type="AlphaFoldDB" id="A0AAE3P2R8"/>
<dbReference type="InterPro" id="IPR000297">
    <property type="entry name" value="PPIase_PpiC"/>
</dbReference>
<dbReference type="Gene3D" id="3.10.50.40">
    <property type="match status" value="1"/>
</dbReference>
<dbReference type="InterPro" id="IPR050280">
    <property type="entry name" value="OMP_Chaperone_SurA"/>
</dbReference>
<evidence type="ECO:0000313" key="4">
    <source>
        <dbReference type="Proteomes" id="UP001144110"/>
    </source>
</evidence>
<dbReference type="EMBL" id="JAPHEG010000001">
    <property type="protein sequence ID" value="MDF2952808.1"/>
    <property type="molecule type" value="Genomic_DNA"/>
</dbReference>
<accession>A0AAE3P2R8</accession>
<feature type="domain" description="PpiC" evidence="2">
    <location>
        <begin position="155"/>
        <end position="275"/>
    </location>
</feature>
<comment type="caution">
    <text evidence="3">The sequence shown here is derived from an EMBL/GenBank/DDBJ whole genome shotgun (WGS) entry which is preliminary data.</text>
</comment>
<proteinExistence type="predicted"/>
<dbReference type="GO" id="GO:0003755">
    <property type="term" value="F:peptidyl-prolyl cis-trans isomerase activity"/>
    <property type="evidence" value="ECO:0007669"/>
    <property type="project" value="InterPro"/>
</dbReference>
<dbReference type="PANTHER" id="PTHR47637:SF1">
    <property type="entry name" value="CHAPERONE SURA"/>
    <property type="match status" value="1"/>
</dbReference>